<dbReference type="RefSeq" id="WP_171678473.1">
    <property type="nucleotide sequence ID" value="NZ_BAAAGT010000017.1"/>
</dbReference>
<keyword evidence="2" id="KW-0472">Membrane</keyword>
<evidence type="ECO:0000256" key="2">
    <source>
        <dbReference type="SAM" id="Phobius"/>
    </source>
</evidence>
<evidence type="ECO:0000313" key="6">
    <source>
        <dbReference type="Proteomes" id="UP000534306"/>
    </source>
</evidence>
<feature type="region of interest" description="Disordered" evidence="1">
    <location>
        <begin position="42"/>
        <end position="64"/>
    </location>
</feature>
<evidence type="ECO:0000313" key="7">
    <source>
        <dbReference type="Proteomes" id="UP000553957"/>
    </source>
</evidence>
<evidence type="ECO:0000313" key="5">
    <source>
        <dbReference type="EMBL" id="NOL45217.1"/>
    </source>
</evidence>
<evidence type="ECO:0000256" key="1">
    <source>
        <dbReference type="SAM" id="MobiDB-lite"/>
    </source>
</evidence>
<name>A0A7Y4L6F3_9ACTN</name>
<reference evidence="5 6" key="1">
    <citation type="submission" date="2020-05" db="EMBL/GenBank/DDBJ databases">
        <title>Genome sequence of Kribbella sandramycini ATCC 39419.</title>
        <authorList>
            <person name="Maclea K.S."/>
            <person name="Fair J.L."/>
        </authorList>
    </citation>
    <scope>NUCLEOTIDE SEQUENCE [LARGE SCALE GENOMIC DNA]</scope>
    <source>
        <strain evidence="5 6">ATCC 39419</strain>
    </source>
</reference>
<accession>A0A7Y4L6F3</accession>
<keyword evidence="2" id="KW-1133">Transmembrane helix</keyword>
<feature type="transmembrane region" description="Helical" evidence="2">
    <location>
        <begin position="69"/>
        <end position="89"/>
    </location>
</feature>
<proteinExistence type="predicted"/>
<feature type="chain" id="PRO_5044130806" evidence="3">
    <location>
        <begin position="37"/>
        <end position="103"/>
    </location>
</feature>
<keyword evidence="6" id="KW-1185">Reference proteome</keyword>
<evidence type="ECO:0000256" key="3">
    <source>
        <dbReference type="SAM" id="SignalP"/>
    </source>
</evidence>
<dbReference type="EMBL" id="JABJRC010000011">
    <property type="protein sequence ID" value="NOL45217.1"/>
    <property type="molecule type" value="Genomic_DNA"/>
</dbReference>
<evidence type="ECO:0000313" key="4">
    <source>
        <dbReference type="EMBL" id="MBB6570355.1"/>
    </source>
</evidence>
<feature type="signal peptide" evidence="3">
    <location>
        <begin position="1"/>
        <end position="36"/>
    </location>
</feature>
<protein>
    <submittedName>
        <fullName evidence="4">Drug/metabolite transporter (DMT)-like permease</fullName>
    </submittedName>
</protein>
<gene>
    <name evidence="4" type="ORF">HNR71_005992</name>
    <name evidence="5" type="ORF">HPO96_33715</name>
</gene>
<dbReference type="EMBL" id="JACHKF010000001">
    <property type="protein sequence ID" value="MBB6570355.1"/>
    <property type="molecule type" value="Genomic_DNA"/>
</dbReference>
<sequence length="103" mass="10709">MQIRPISKRGLAVWLVALLLGAFVVLPFAATGTASAANVVHQVADPSPTPTNPPGSADGDPDDYTGTSLVPIAAGVVVVLVIALSLFVFKDRFGRRKPAQEDT</sequence>
<reference evidence="4 7" key="2">
    <citation type="submission" date="2020-08" db="EMBL/GenBank/DDBJ databases">
        <title>Sequencing the genomes of 1000 actinobacteria strains.</title>
        <authorList>
            <person name="Klenk H.-P."/>
        </authorList>
    </citation>
    <scope>NUCLEOTIDE SEQUENCE [LARGE SCALE GENOMIC DNA]</scope>
    <source>
        <strain evidence="4 7">DSM 15626</strain>
    </source>
</reference>
<keyword evidence="3" id="KW-0732">Signal</keyword>
<organism evidence="5 6">
    <name type="scientific">Kribbella sandramycini</name>
    <dbReference type="NCBI Taxonomy" id="60450"/>
    <lineage>
        <taxon>Bacteria</taxon>
        <taxon>Bacillati</taxon>
        <taxon>Actinomycetota</taxon>
        <taxon>Actinomycetes</taxon>
        <taxon>Propionibacteriales</taxon>
        <taxon>Kribbellaceae</taxon>
        <taxon>Kribbella</taxon>
    </lineage>
</organism>
<dbReference type="Proteomes" id="UP000534306">
    <property type="component" value="Unassembled WGS sequence"/>
</dbReference>
<dbReference type="Proteomes" id="UP000553957">
    <property type="component" value="Unassembled WGS sequence"/>
</dbReference>
<comment type="caution">
    <text evidence="5">The sequence shown here is derived from an EMBL/GenBank/DDBJ whole genome shotgun (WGS) entry which is preliminary data.</text>
</comment>
<dbReference type="AlphaFoldDB" id="A0A7Y4L6F3"/>
<keyword evidence="2" id="KW-0812">Transmembrane</keyword>